<feature type="region of interest" description="Disordered" evidence="1">
    <location>
        <begin position="927"/>
        <end position="1024"/>
    </location>
</feature>
<reference evidence="3" key="1">
    <citation type="submission" date="2022-07" db="EMBL/GenBank/DDBJ databases">
        <title>Phylogenomic reconstructions and comparative analyses of Kickxellomycotina fungi.</title>
        <authorList>
            <person name="Reynolds N.K."/>
            <person name="Stajich J.E."/>
            <person name="Barry K."/>
            <person name="Grigoriev I.V."/>
            <person name="Crous P."/>
            <person name="Smith M.E."/>
        </authorList>
    </citation>
    <scope>NUCLEOTIDE SEQUENCE</scope>
    <source>
        <strain evidence="3">NBRC 32514</strain>
    </source>
</reference>
<dbReference type="OrthoDB" id="2143914at2759"/>
<accession>A0A9W7Y143</accession>
<feature type="compositionally biased region" description="Polar residues" evidence="1">
    <location>
        <begin position="138"/>
        <end position="156"/>
    </location>
</feature>
<feature type="compositionally biased region" description="Acidic residues" evidence="1">
    <location>
        <begin position="747"/>
        <end position="784"/>
    </location>
</feature>
<feature type="compositionally biased region" description="Low complexity" evidence="1">
    <location>
        <begin position="122"/>
        <end position="137"/>
    </location>
</feature>
<evidence type="ECO:0000313" key="4">
    <source>
        <dbReference type="Proteomes" id="UP001149813"/>
    </source>
</evidence>
<sequence>MPVSAAELGPSILDAEDNLIQELLAGIPSTAWLPTDPLTSEGWFTDPMSSIITHDNLFQAADQPSEPGNQGIAMPASSDFLGKDMADLPQQPTASTADPTGLQTTAALDVSQLHSILGGGASAAASGSDVGSSASTGNLTNASTTANRHRTGNTPDSRLIAAVRSKRDSKLASRGKGSQKHNPLNGFAKKHGIGYPVGGQMMAYLSPALLSSSPPNAKQLRTNPYKYYSPPKPTSRAKAVDRASSRNLMLGAATPAGQSKLPPPPSSVASSVASSAAPLPTPGTAAKARVSGKGVRWEIAQDKLLLHGVRQRRWINGVEAPRDPGRFAADDWDAIAARVAGGGIERSARQCRRRWAVMHTHLGEAIMDFVDSTATPQSSVQSTPDNYQPQQQPQQQPQPQQPQSVLGASDADQAATSAIRARNLRLADLPVSSPPFMPAFARVQGSESGGSSNVQLSSPAQHPIEAHQMVVHRSPRHISLESVDPAGRWQSAAYCQLLADVVQAMSDPQSQAAEAVRKYSRPAVADRTAEEGGIPAVSLPEVGAVVVASAAPAVSDSILVSVGIGDPSLKAVMLPGGIGSAGAFAAGGSSGRHSEANMPKPPLVSSTPTAAAASQMSIAGSLLPHDLDIGNADPDWDIYNQFLQSLGSTQLDLSGDWSNIFGGTAASSAMPQSTAGSVIDLGDVHAIPSIPASKPSAVDISGILTSQPVSPSIDALAGISSRAAAAHRTPSMDDDDVSDDDFVLEEYNDGDEDEYDDEDDEDVEVEVEVDDDESDGANEDESDDTTGQTAAGASSAWDATLSKLGLDFNMPPVSASMQPALDPLSLSSSAAAAALAAHPVSQGVGSREGISAGPSSVAFAPDPLIQQLLQGAADISSNKSSALPEASHSAWLSNAIDSTMLPQWNSTESPSAGLDLDSLSAAVAPAGKQSGKKAAPGAGAAAGSKASGKASRQSGGRAAASLQNTPSLAPTAGAADVPSDGRAIQRQASHQSQLQQLLLTGDGGGGSSRRESLKTPRKRFKKKSAPASIVKAISAAAMIDMDGLLLNDSSVMDTEMSGLYQDALQEGEELDVQEESLLADNSEYLFSLDQMRELREQQVQNFQIVTQALLMSCAEVGPHEQRSRHWKRQMDQLALWHSLGTRESPSDLMSKEGLCRFAPLLESAERVREQSGAVGMTAVGRFAPNPASFFAIPGITAVIPDIYEAVDEIHRATLGCADEAAAAETETEPGTEPAGAPEVRSFDGGMEFTPACRCTAVAGFKSAMMIQCVFPMMYIHMRNSGGGGGCGGGSGNNAEAGLGKRRLSEAVDAQDGRQSLSAAAAAAGGSGSNKQSAISPRDEEGSGGLLQPAGVKPLKPLVKPVARQQTGTASSTRDSASGSLALMPMTLPDGQLPVYTADDVVVMVSEMRAQISAFKRDLHRVARSRRRIFVQGDNGVPRLEWMQVRIEPLGLPPAMQCLLALLIRFSGFRESIVPRIVVVRKPKNRIHFLDAEDTLLLRGLRLFGVEDVASIRVHLMPCKTASQLRNRINNKRARRAKSNPVKDFCLRRIAPFTLEEEEVLRLGVLVFGDEFSHVNQNFLVNRPILALSHVWNHMRGTDTLG</sequence>
<feature type="region of interest" description="Disordered" evidence="1">
    <location>
        <begin position="1301"/>
        <end position="1351"/>
    </location>
</feature>
<dbReference type="Gene3D" id="1.10.10.60">
    <property type="entry name" value="Homeodomain-like"/>
    <property type="match status" value="1"/>
</dbReference>
<dbReference type="EMBL" id="JANBOJ010000018">
    <property type="protein sequence ID" value="KAJ1724904.1"/>
    <property type="molecule type" value="Genomic_DNA"/>
</dbReference>
<feature type="region of interest" description="Disordered" evidence="1">
    <location>
        <begin position="60"/>
        <end position="100"/>
    </location>
</feature>
<feature type="region of interest" description="Disordered" evidence="1">
    <location>
        <begin position="373"/>
        <end position="414"/>
    </location>
</feature>
<comment type="caution">
    <text evidence="3">The sequence shown here is derived from an EMBL/GenBank/DDBJ whole genome shotgun (WGS) entry which is preliminary data.</text>
</comment>
<proteinExistence type="predicted"/>
<feature type="region of interest" description="Disordered" evidence="1">
    <location>
        <begin position="747"/>
        <end position="794"/>
    </location>
</feature>
<dbReference type="PROSITE" id="PS50090">
    <property type="entry name" value="MYB_LIKE"/>
    <property type="match status" value="1"/>
</dbReference>
<evidence type="ECO:0000259" key="2">
    <source>
        <dbReference type="PROSITE" id="PS50090"/>
    </source>
</evidence>
<dbReference type="InterPro" id="IPR001005">
    <property type="entry name" value="SANT/Myb"/>
</dbReference>
<gene>
    <name evidence="3" type="ORF">LPJ53_000902</name>
</gene>
<dbReference type="Proteomes" id="UP001149813">
    <property type="component" value="Unassembled WGS sequence"/>
</dbReference>
<feature type="region of interest" description="Disordered" evidence="1">
    <location>
        <begin position="121"/>
        <end position="188"/>
    </location>
</feature>
<protein>
    <recommendedName>
        <fullName evidence="2">Myb-like domain-containing protein</fullName>
    </recommendedName>
</protein>
<feature type="compositionally biased region" description="Polar residues" evidence="1">
    <location>
        <begin position="90"/>
        <end position="100"/>
    </location>
</feature>
<keyword evidence="4" id="KW-1185">Reference proteome</keyword>
<feature type="region of interest" description="Disordered" evidence="1">
    <location>
        <begin position="215"/>
        <end position="287"/>
    </location>
</feature>
<name>A0A9W7Y143_9FUNG</name>
<feature type="compositionally biased region" description="Polar residues" evidence="1">
    <location>
        <begin position="373"/>
        <end position="387"/>
    </location>
</feature>
<feature type="compositionally biased region" description="Low complexity" evidence="1">
    <location>
        <begin position="267"/>
        <end position="278"/>
    </location>
</feature>
<evidence type="ECO:0000313" key="3">
    <source>
        <dbReference type="EMBL" id="KAJ1724904.1"/>
    </source>
</evidence>
<feature type="compositionally biased region" description="Low complexity" evidence="1">
    <location>
        <begin position="388"/>
        <end position="403"/>
    </location>
</feature>
<feature type="domain" description="Myb-like" evidence="2">
    <location>
        <begin position="296"/>
        <end position="359"/>
    </location>
</feature>
<feature type="compositionally biased region" description="Low complexity" evidence="1">
    <location>
        <begin position="985"/>
        <end position="1000"/>
    </location>
</feature>
<feature type="compositionally biased region" description="Low complexity" evidence="1">
    <location>
        <begin position="785"/>
        <end position="794"/>
    </location>
</feature>
<evidence type="ECO:0000256" key="1">
    <source>
        <dbReference type="SAM" id="MobiDB-lite"/>
    </source>
</evidence>
<organism evidence="3 4">
    <name type="scientific">Coemansia erecta</name>
    <dbReference type="NCBI Taxonomy" id="147472"/>
    <lineage>
        <taxon>Eukaryota</taxon>
        <taxon>Fungi</taxon>
        <taxon>Fungi incertae sedis</taxon>
        <taxon>Zoopagomycota</taxon>
        <taxon>Kickxellomycotina</taxon>
        <taxon>Kickxellomycetes</taxon>
        <taxon>Kickxellales</taxon>
        <taxon>Kickxellaceae</taxon>
        <taxon>Coemansia</taxon>
    </lineage>
</organism>
<feature type="compositionally biased region" description="Basic residues" evidence="1">
    <location>
        <begin position="1015"/>
        <end position="1024"/>
    </location>
</feature>
<feature type="compositionally biased region" description="Low complexity" evidence="1">
    <location>
        <begin position="927"/>
        <end position="961"/>
    </location>
</feature>